<proteinExistence type="inferred from homology"/>
<evidence type="ECO:0000313" key="9">
    <source>
        <dbReference type="EMBL" id="QDV72141.1"/>
    </source>
</evidence>
<dbReference type="RefSeq" id="WP_145105875.1">
    <property type="nucleotide sequence ID" value="NZ_CP036349.1"/>
</dbReference>
<dbReference type="InterPro" id="IPR015590">
    <property type="entry name" value="Aldehyde_DH_dom"/>
</dbReference>
<dbReference type="InterPro" id="IPR016161">
    <property type="entry name" value="Ald_DH/histidinol_DH"/>
</dbReference>
<dbReference type="InterPro" id="IPR016162">
    <property type="entry name" value="Ald_DH_N"/>
</dbReference>
<dbReference type="Gene3D" id="3.40.309.10">
    <property type="entry name" value="Aldehyde Dehydrogenase, Chain A, domain 2"/>
    <property type="match status" value="1"/>
</dbReference>
<reference evidence="9 10" key="1">
    <citation type="submission" date="2019-02" db="EMBL/GenBank/DDBJ databases">
        <title>Deep-cultivation of Planctomycetes and their phenomic and genomic characterization uncovers novel biology.</title>
        <authorList>
            <person name="Wiegand S."/>
            <person name="Jogler M."/>
            <person name="Boedeker C."/>
            <person name="Pinto D."/>
            <person name="Vollmers J."/>
            <person name="Rivas-Marin E."/>
            <person name="Kohn T."/>
            <person name="Peeters S.H."/>
            <person name="Heuer A."/>
            <person name="Rast P."/>
            <person name="Oberbeckmann S."/>
            <person name="Bunk B."/>
            <person name="Jeske O."/>
            <person name="Meyerdierks A."/>
            <person name="Storesund J.E."/>
            <person name="Kallscheuer N."/>
            <person name="Luecker S."/>
            <person name="Lage O.M."/>
            <person name="Pohl T."/>
            <person name="Merkel B.J."/>
            <person name="Hornburger P."/>
            <person name="Mueller R.-W."/>
            <person name="Bruemmer F."/>
            <person name="Labrenz M."/>
            <person name="Spormann A.M."/>
            <person name="Op den Camp H."/>
            <person name="Overmann J."/>
            <person name="Amann R."/>
            <person name="Jetten M.S.M."/>
            <person name="Mascher T."/>
            <person name="Medema M.H."/>
            <person name="Devos D.P."/>
            <person name="Kaster A.-K."/>
            <person name="Ovreas L."/>
            <person name="Rohde M."/>
            <person name="Galperin M.Y."/>
            <person name="Jogler C."/>
        </authorList>
    </citation>
    <scope>NUCLEOTIDE SEQUENCE [LARGE SCALE GENOMIC DNA]</scope>
    <source>
        <strain evidence="9 10">Spa11</strain>
    </source>
</reference>
<comment type="subunit">
    <text evidence="2">Homotetramer.</text>
</comment>
<dbReference type="InterPro" id="IPR044638">
    <property type="entry name" value="ALDH7A1-like"/>
</dbReference>
<keyword evidence="4" id="KW-0520">NAD</keyword>
<feature type="domain" description="Aldehyde dehydrogenase" evidence="8">
    <location>
        <begin position="32"/>
        <end position="491"/>
    </location>
</feature>
<keyword evidence="10" id="KW-1185">Reference proteome</keyword>
<feature type="active site" evidence="6">
    <location>
        <position position="264"/>
    </location>
</feature>
<dbReference type="AlphaFoldDB" id="A0A518K2W8"/>
<evidence type="ECO:0000256" key="7">
    <source>
        <dbReference type="RuleBase" id="RU003345"/>
    </source>
</evidence>
<dbReference type="KEGG" id="bmei:Spa11_03130"/>
<dbReference type="Pfam" id="PF00171">
    <property type="entry name" value="Aldedh"/>
    <property type="match status" value="1"/>
</dbReference>
<evidence type="ECO:0000256" key="4">
    <source>
        <dbReference type="ARBA" id="ARBA00023027"/>
    </source>
</evidence>
<organism evidence="9 10">
    <name type="scientific">Botrimarina mediterranea</name>
    <dbReference type="NCBI Taxonomy" id="2528022"/>
    <lineage>
        <taxon>Bacteria</taxon>
        <taxon>Pseudomonadati</taxon>
        <taxon>Planctomycetota</taxon>
        <taxon>Planctomycetia</taxon>
        <taxon>Pirellulales</taxon>
        <taxon>Lacipirellulaceae</taxon>
        <taxon>Botrimarina</taxon>
    </lineage>
</organism>
<evidence type="ECO:0000259" key="8">
    <source>
        <dbReference type="Pfam" id="PF00171"/>
    </source>
</evidence>
<dbReference type="PROSITE" id="PS00687">
    <property type="entry name" value="ALDEHYDE_DEHYDR_GLU"/>
    <property type="match status" value="1"/>
</dbReference>
<sequence>MELPTNLLPALIDGVRPGVAIGADYQLGSGAAFEPLSPIDGELTSKCGAASPADVGAAVAAAHEAFLQWRTVPAPVRGQLVLRIGEMARRHKAELAKLITLEAGKIPSEAEGEVQEWIDVCDFAVGLSRQLYGLSIASERPEHQLIEQWHPLGVVGVISAFNFPNAVWAWNAMIALVCGDSIVWKPSEQTPLISLACHEMVVRAAATMPEAPAALSCVVNGGADVGAALAADKRVPLVSATGSTAMGRKVAVAVGQRLGRSLLELGGNNAMIVTPTADLDLAVRAIVFAAVGTAGQRCTSLRRLIVHSSIVDELTTRLEKAYKSLPIGDPTKEGVLVGPLVSEASFNNMQTSLAAAKLQGGEVLCGGDRVTDAVPAGGFYVTPALVRMPKQTEVMLDETFAPLTYIVTYDTLDEAMAIHNGVPQGLSSAIFTGDIREAGRFTGPAGSDCGIANVNIGTSGAEIGGAFGGEKDTGGGRESGSDSWKQYMRRTTTTVNYGAALPLAQGVKFDV</sequence>
<dbReference type="Gene3D" id="3.40.605.10">
    <property type="entry name" value="Aldehyde Dehydrogenase, Chain A, domain 1"/>
    <property type="match status" value="1"/>
</dbReference>
<dbReference type="PANTHER" id="PTHR43521">
    <property type="entry name" value="ALPHA-AMINOADIPIC SEMIALDEHYDE DEHYDROGENASE"/>
    <property type="match status" value="1"/>
</dbReference>
<gene>
    <name evidence="9" type="primary">gabD_1</name>
    <name evidence="9" type="ORF">Spa11_03130</name>
</gene>
<dbReference type="Proteomes" id="UP000316426">
    <property type="component" value="Chromosome"/>
</dbReference>
<dbReference type="FunFam" id="3.40.309.10:FF:000018">
    <property type="entry name" value="Alpha-aminoadipic semialdehyde dehydrogenase"/>
    <property type="match status" value="1"/>
</dbReference>
<name>A0A518K2W8_9BACT</name>
<protein>
    <recommendedName>
        <fullName evidence="5">aldehyde dehydrogenase (NAD(+))</fullName>
        <ecNumber evidence="5">1.2.1.3</ecNumber>
    </recommendedName>
</protein>
<dbReference type="EC" id="1.2.1.3" evidence="5"/>
<dbReference type="CDD" id="cd07130">
    <property type="entry name" value="ALDH_F7_AASADH"/>
    <property type="match status" value="1"/>
</dbReference>
<dbReference type="SUPFAM" id="SSF53720">
    <property type="entry name" value="ALDH-like"/>
    <property type="match status" value="1"/>
</dbReference>
<dbReference type="PANTHER" id="PTHR43521:SF1">
    <property type="entry name" value="ALPHA-AMINOADIPIC SEMIALDEHYDE DEHYDROGENASE"/>
    <property type="match status" value="1"/>
</dbReference>
<dbReference type="EMBL" id="CP036349">
    <property type="protein sequence ID" value="QDV72141.1"/>
    <property type="molecule type" value="Genomic_DNA"/>
</dbReference>
<evidence type="ECO:0000256" key="5">
    <source>
        <dbReference type="ARBA" id="ARBA00024226"/>
    </source>
</evidence>
<evidence type="ECO:0000256" key="6">
    <source>
        <dbReference type="PROSITE-ProRule" id="PRU10007"/>
    </source>
</evidence>
<accession>A0A518K2W8</accession>
<evidence type="ECO:0000256" key="1">
    <source>
        <dbReference type="ARBA" id="ARBA00009986"/>
    </source>
</evidence>
<evidence type="ECO:0000256" key="2">
    <source>
        <dbReference type="ARBA" id="ARBA00011881"/>
    </source>
</evidence>
<dbReference type="InterPro" id="IPR029510">
    <property type="entry name" value="Ald_DH_CS_GLU"/>
</dbReference>
<dbReference type="GO" id="GO:0004029">
    <property type="term" value="F:aldehyde dehydrogenase (NAD+) activity"/>
    <property type="evidence" value="ECO:0007669"/>
    <property type="project" value="UniProtKB-EC"/>
</dbReference>
<comment type="similarity">
    <text evidence="1 7">Belongs to the aldehyde dehydrogenase family.</text>
</comment>
<evidence type="ECO:0000256" key="3">
    <source>
        <dbReference type="ARBA" id="ARBA00023002"/>
    </source>
</evidence>
<keyword evidence="3 7" id="KW-0560">Oxidoreductase</keyword>
<dbReference type="InterPro" id="IPR016163">
    <property type="entry name" value="Ald_DH_C"/>
</dbReference>
<evidence type="ECO:0000313" key="10">
    <source>
        <dbReference type="Proteomes" id="UP000316426"/>
    </source>
</evidence>